<evidence type="ECO:0000313" key="8">
    <source>
        <dbReference type="WBParaSite" id="GPUH_0000662901-mRNA-1"/>
    </source>
</evidence>
<sequence length="167" mass="19479">MCVLVSIIEVTEIQFDEKVVNYERLLDWFWENHNPTRRHKKQYQSAILYVDNQQKAVAEESLKKTQQKYSGKKLDTYIEKLDCFYQAEDYHQKYWLRCQTAIFNKLHLSDEEVVSSTLAAKVNAFLAGYKNFEVLKQLALDYGLDEDVVKLIESIARTGGDTSACHV</sequence>
<reference evidence="6 7" key="2">
    <citation type="submission" date="2018-11" db="EMBL/GenBank/DDBJ databases">
        <authorList>
            <consortium name="Pathogen Informatics"/>
        </authorList>
    </citation>
    <scope>NUCLEOTIDE SEQUENCE [LARGE SCALE GENOMIC DNA]</scope>
</reference>
<evidence type="ECO:0000259" key="5">
    <source>
        <dbReference type="Pfam" id="PF01625"/>
    </source>
</evidence>
<evidence type="ECO:0000256" key="1">
    <source>
        <dbReference type="ARBA" id="ARBA00005591"/>
    </source>
</evidence>
<evidence type="ECO:0000313" key="7">
    <source>
        <dbReference type="Proteomes" id="UP000271098"/>
    </source>
</evidence>
<evidence type="ECO:0000256" key="3">
    <source>
        <dbReference type="ARBA" id="ARBA00023002"/>
    </source>
</evidence>
<name>A0A183DD29_9BILA</name>
<reference evidence="8" key="1">
    <citation type="submission" date="2016-06" db="UniProtKB">
        <authorList>
            <consortium name="WormBaseParasite"/>
        </authorList>
    </citation>
    <scope>IDENTIFICATION</scope>
</reference>
<proteinExistence type="inferred from homology"/>
<keyword evidence="3" id="KW-0560">Oxidoreductase</keyword>
<dbReference type="InterPro" id="IPR002569">
    <property type="entry name" value="Met_Sox_Rdtase_MsrA_dom"/>
</dbReference>
<feature type="domain" description="Peptide methionine sulphoxide reductase MsrA" evidence="5">
    <location>
        <begin position="8"/>
        <end position="98"/>
    </location>
</feature>
<dbReference type="EMBL" id="UYRT01015821">
    <property type="protein sequence ID" value="VDK55341.1"/>
    <property type="molecule type" value="Genomic_DNA"/>
</dbReference>
<organism evidence="8">
    <name type="scientific">Gongylonema pulchrum</name>
    <dbReference type="NCBI Taxonomy" id="637853"/>
    <lineage>
        <taxon>Eukaryota</taxon>
        <taxon>Metazoa</taxon>
        <taxon>Ecdysozoa</taxon>
        <taxon>Nematoda</taxon>
        <taxon>Chromadorea</taxon>
        <taxon>Rhabditida</taxon>
        <taxon>Spirurina</taxon>
        <taxon>Spiruromorpha</taxon>
        <taxon>Spiruroidea</taxon>
        <taxon>Gongylonematidae</taxon>
        <taxon>Gongylonema</taxon>
    </lineage>
</organism>
<dbReference type="SUPFAM" id="SSF55068">
    <property type="entry name" value="Peptide methionine sulfoxide reductase"/>
    <property type="match status" value="1"/>
</dbReference>
<dbReference type="PANTHER" id="PTHR43774:SF1">
    <property type="entry name" value="PEPTIDE METHIONINE SULFOXIDE REDUCTASE MSRA 2"/>
    <property type="match status" value="1"/>
</dbReference>
<dbReference type="PANTHER" id="PTHR43774">
    <property type="entry name" value="PEPTIDE METHIONINE SULFOXIDE REDUCTASE"/>
    <property type="match status" value="1"/>
</dbReference>
<protein>
    <recommendedName>
        <fullName evidence="2">peptide-methionine (S)-S-oxide reductase</fullName>
        <ecNumber evidence="2">1.8.4.11</ecNumber>
    </recommendedName>
    <alternativeName>
        <fullName evidence="4">Peptide-methionine (S)-S-oxide reductase</fullName>
    </alternativeName>
</protein>
<evidence type="ECO:0000313" key="6">
    <source>
        <dbReference type="EMBL" id="VDK55341.1"/>
    </source>
</evidence>
<dbReference type="InterPro" id="IPR036509">
    <property type="entry name" value="Met_Sox_Rdtase_MsrA_sf"/>
</dbReference>
<dbReference type="Gene3D" id="3.30.1060.10">
    <property type="entry name" value="Peptide methionine sulphoxide reductase MsrA"/>
    <property type="match status" value="1"/>
</dbReference>
<accession>A0A183DD29</accession>
<gene>
    <name evidence="6" type="ORF">GPUH_LOCUS6619</name>
</gene>
<dbReference type="WBParaSite" id="GPUH_0000662901-mRNA-1">
    <property type="protein sequence ID" value="GPUH_0000662901-mRNA-1"/>
    <property type="gene ID" value="GPUH_0000662901"/>
</dbReference>
<comment type="similarity">
    <text evidence="1">Belongs to the MsrA Met sulfoxide reductase family.</text>
</comment>
<dbReference type="EC" id="1.8.4.11" evidence="2"/>
<evidence type="ECO:0000256" key="2">
    <source>
        <dbReference type="ARBA" id="ARBA00012502"/>
    </source>
</evidence>
<evidence type="ECO:0000256" key="4">
    <source>
        <dbReference type="ARBA" id="ARBA00030643"/>
    </source>
</evidence>
<keyword evidence="7" id="KW-1185">Reference proteome</keyword>
<dbReference type="AlphaFoldDB" id="A0A183DD29"/>
<dbReference type="Proteomes" id="UP000271098">
    <property type="component" value="Unassembled WGS sequence"/>
</dbReference>
<dbReference type="GO" id="GO:0008113">
    <property type="term" value="F:peptide-methionine (S)-S-oxide reductase activity"/>
    <property type="evidence" value="ECO:0007669"/>
    <property type="project" value="UniProtKB-EC"/>
</dbReference>
<dbReference type="Pfam" id="PF01625">
    <property type="entry name" value="PMSR"/>
    <property type="match status" value="1"/>
</dbReference>
<dbReference type="OrthoDB" id="77405at2759"/>